<dbReference type="InterPro" id="IPR052055">
    <property type="entry name" value="Hepadnavirus_pol/RT"/>
</dbReference>
<feature type="domain" description="Reverse transcriptase" evidence="1">
    <location>
        <begin position="1"/>
        <end position="91"/>
    </location>
</feature>
<dbReference type="AlphaFoldDB" id="A0AAN8Q0U0"/>
<name>A0AAN8Q0U0_PATCE</name>
<dbReference type="PANTHER" id="PTHR33050">
    <property type="entry name" value="REVERSE TRANSCRIPTASE DOMAIN-CONTAINING PROTEIN"/>
    <property type="match status" value="1"/>
</dbReference>
<dbReference type="InterPro" id="IPR000477">
    <property type="entry name" value="RT_dom"/>
</dbReference>
<dbReference type="Proteomes" id="UP001347796">
    <property type="component" value="Unassembled WGS sequence"/>
</dbReference>
<evidence type="ECO:0000313" key="2">
    <source>
        <dbReference type="EMBL" id="KAK6191794.1"/>
    </source>
</evidence>
<accession>A0AAN8Q0U0</accession>
<evidence type="ECO:0000313" key="3">
    <source>
        <dbReference type="Proteomes" id="UP001347796"/>
    </source>
</evidence>
<dbReference type="PANTHER" id="PTHR33050:SF7">
    <property type="entry name" value="RIBONUCLEASE H"/>
    <property type="match status" value="1"/>
</dbReference>
<sequence length="91" mass="10713">MDTIQTIIDLIEPSCFMSSLDLKDAYHSVPIARNYRKYLKFQWNSKLYQFRVLPNGLASAPRYFTTLLKPIFAFLRQQALTSSGYILMMYF</sequence>
<keyword evidence="3" id="KW-1185">Reference proteome</keyword>
<protein>
    <recommendedName>
        <fullName evidence="1">Reverse transcriptase domain-containing protein</fullName>
    </recommendedName>
</protein>
<comment type="caution">
    <text evidence="2">The sequence shown here is derived from an EMBL/GenBank/DDBJ whole genome shotgun (WGS) entry which is preliminary data.</text>
</comment>
<organism evidence="2 3">
    <name type="scientific">Patella caerulea</name>
    <name type="common">Rayed Mediterranean limpet</name>
    <dbReference type="NCBI Taxonomy" id="87958"/>
    <lineage>
        <taxon>Eukaryota</taxon>
        <taxon>Metazoa</taxon>
        <taxon>Spiralia</taxon>
        <taxon>Lophotrochozoa</taxon>
        <taxon>Mollusca</taxon>
        <taxon>Gastropoda</taxon>
        <taxon>Patellogastropoda</taxon>
        <taxon>Patelloidea</taxon>
        <taxon>Patellidae</taxon>
        <taxon>Patella</taxon>
    </lineage>
</organism>
<evidence type="ECO:0000259" key="1">
    <source>
        <dbReference type="PROSITE" id="PS50878"/>
    </source>
</evidence>
<dbReference type="SUPFAM" id="SSF56672">
    <property type="entry name" value="DNA/RNA polymerases"/>
    <property type="match status" value="1"/>
</dbReference>
<dbReference type="InterPro" id="IPR043502">
    <property type="entry name" value="DNA/RNA_pol_sf"/>
</dbReference>
<dbReference type="PROSITE" id="PS50878">
    <property type="entry name" value="RT_POL"/>
    <property type="match status" value="1"/>
</dbReference>
<reference evidence="2 3" key="1">
    <citation type="submission" date="2024-01" db="EMBL/GenBank/DDBJ databases">
        <title>The genome of the rayed Mediterranean limpet Patella caerulea (Linnaeus, 1758).</title>
        <authorList>
            <person name="Anh-Thu Weber A."/>
            <person name="Halstead-Nussloch G."/>
        </authorList>
    </citation>
    <scope>NUCLEOTIDE SEQUENCE [LARGE SCALE GENOMIC DNA]</scope>
    <source>
        <strain evidence="2">AATW-2023a</strain>
        <tissue evidence="2">Whole specimen</tissue>
    </source>
</reference>
<gene>
    <name evidence="2" type="ORF">SNE40_003386</name>
</gene>
<dbReference type="Pfam" id="PF00078">
    <property type="entry name" value="RVT_1"/>
    <property type="match status" value="1"/>
</dbReference>
<proteinExistence type="predicted"/>
<dbReference type="EMBL" id="JAZGQO010000002">
    <property type="protein sequence ID" value="KAK6191794.1"/>
    <property type="molecule type" value="Genomic_DNA"/>
</dbReference>